<dbReference type="PANTHER" id="PTHR21192">
    <property type="entry name" value="NUCLEAR PROTEIN E3-3"/>
    <property type="match status" value="1"/>
</dbReference>
<evidence type="ECO:0000313" key="2">
    <source>
        <dbReference type="Proteomes" id="UP000191110"/>
    </source>
</evidence>
<keyword evidence="2" id="KW-1185">Reference proteome</keyword>
<dbReference type="PANTHER" id="PTHR21192:SF2">
    <property type="entry name" value="NADH DEHYDROGENASE [UBIQUINONE] 1 ALPHA SUBCOMPLEX ASSEMBLY FACTOR 3"/>
    <property type="match status" value="1"/>
</dbReference>
<protein>
    <recommendedName>
        <fullName evidence="3">Xcc1710-like domain-containing protein</fullName>
    </recommendedName>
</protein>
<dbReference type="Pfam" id="PF04430">
    <property type="entry name" value="DUF498"/>
    <property type="match status" value="1"/>
</dbReference>
<dbReference type="SUPFAM" id="SSF64076">
    <property type="entry name" value="MTH938-like"/>
    <property type="match status" value="1"/>
</dbReference>
<gene>
    <name evidence="1" type="ORF">BOW53_01260</name>
</gene>
<evidence type="ECO:0008006" key="3">
    <source>
        <dbReference type="Google" id="ProtNLM"/>
    </source>
</evidence>
<dbReference type="RefSeq" id="WP_078482271.1">
    <property type="nucleotide sequence ID" value="NZ_MPRL01000003.1"/>
</dbReference>
<dbReference type="AlphaFoldDB" id="A0A1T2LA68"/>
<dbReference type="InterPro" id="IPR007523">
    <property type="entry name" value="NDUFAF3/AAMDC"/>
</dbReference>
<dbReference type="Proteomes" id="UP000191110">
    <property type="component" value="Unassembled WGS sequence"/>
</dbReference>
<name>A0A1T2LA68_9GAMM</name>
<evidence type="ECO:0000313" key="1">
    <source>
        <dbReference type="EMBL" id="OOZ41995.1"/>
    </source>
</evidence>
<dbReference type="EMBL" id="MPRL01000003">
    <property type="protein sequence ID" value="OOZ41995.1"/>
    <property type="molecule type" value="Genomic_DNA"/>
</dbReference>
<comment type="caution">
    <text evidence="1">The sequence shown here is derived from an EMBL/GenBank/DDBJ whole genome shotgun (WGS) entry which is preliminary data.</text>
</comment>
<reference evidence="1 2" key="1">
    <citation type="submission" date="2016-11" db="EMBL/GenBank/DDBJ databases">
        <title>Mixed transmission modes and dynamic genome evolution in an obligate animal-bacterial symbiosis.</title>
        <authorList>
            <person name="Russell S.L."/>
            <person name="Corbett-Detig R.B."/>
            <person name="Cavanaugh C.M."/>
        </authorList>
    </citation>
    <scope>NUCLEOTIDE SEQUENCE [LARGE SCALE GENOMIC DNA]</scope>
    <source>
        <strain evidence="1">Sveles-Q1</strain>
    </source>
</reference>
<dbReference type="InterPro" id="IPR036748">
    <property type="entry name" value="MTH938-like_sf"/>
</dbReference>
<accession>A0A1T2LA68</accession>
<sequence length="123" mass="13471">MQFQLEQSAGGHAIRAYQRDAIKIGATTYTESLIVTPEKLLEGWCSAGFEQLQRDDFASIAELEPEVVVLGTGEKQRFPNQKLMIDLINAGIGVEVMDTAAACRTYNILLADSRRVAAALLLD</sequence>
<dbReference type="OrthoDB" id="9800373at2"/>
<organism evidence="1 2">
    <name type="scientific">Solemya pervernicosa gill symbiont</name>
    <dbReference type="NCBI Taxonomy" id="642797"/>
    <lineage>
        <taxon>Bacteria</taxon>
        <taxon>Pseudomonadati</taxon>
        <taxon>Pseudomonadota</taxon>
        <taxon>Gammaproteobacteria</taxon>
        <taxon>sulfur-oxidizing symbionts</taxon>
    </lineage>
</organism>
<dbReference type="Gene3D" id="3.40.1230.10">
    <property type="entry name" value="MTH938-like"/>
    <property type="match status" value="1"/>
</dbReference>
<dbReference type="CDD" id="cd05560">
    <property type="entry name" value="Xcc1710_like"/>
    <property type="match status" value="1"/>
</dbReference>
<proteinExistence type="predicted"/>